<dbReference type="InterPro" id="IPR003745">
    <property type="entry name" value="DUF166"/>
</dbReference>
<protein>
    <recommendedName>
        <fullName evidence="2">Thymidylate synthase</fullName>
    </recommendedName>
</protein>
<reference evidence="1" key="1">
    <citation type="journal article" date="2020" name="mSystems">
        <title>Genome- and Community-Level Interaction Insights into Carbon Utilization and Element Cycling Functions of Hydrothermarchaeota in Hydrothermal Sediment.</title>
        <authorList>
            <person name="Zhou Z."/>
            <person name="Liu Y."/>
            <person name="Xu W."/>
            <person name="Pan J."/>
            <person name="Luo Z.H."/>
            <person name="Li M."/>
        </authorList>
    </citation>
    <scope>NUCLEOTIDE SEQUENCE [LARGE SCALE GENOMIC DNA]</scope>
    <source>
        <strain evidence="1">SpSt-26</strain>
    </source>
</reference>
<dbReference type="AlphaFoldDB" id="A0A7J2TJT6"/>
<accession>A0A7J2TJT6</accession>
<evidence type="ECO:0000313" key="1">
    <source>
        <dbReference type="EMBL" id="HEH35835.1"/>
    </source>
</evidence>
<evidence type="ECO:0008006" key="2">
    <source>
        <dbReference type="Google" id="ProtNLM"/>
    </source>
</evidence>
<gene>
    <name evidence="1" type="ORF">ENP88_06835</name>
</gene>
<dbReference type="Pfam" id="PF02593">
    <property type="entry name" value="DUF166"/>
    <property type="match status" value="1"/>
</dbReference>
<organism evidence="1">
    <name type="scientific">Archaeoglobus fulgidus</name>
    <dbReference type="NCBI Taxonomy" id="2234"/>
    <lineage>
        <taxon>Archaea</taxon>
        <taxon>Methanobacteriati</taxon>
        <taxon>Methanobacteriota</taxon>
        <taxon>Archaeoglobi</taxon>
        <taxon>Archaeoglobales</taxon>
        <taxon>Archaeoglobaceae</taxon>
        <taxon>Archaeoglobus</taxon>
    </lineage>
</organism>
<sequence>MNLGIIYSGKFGERFLCNIAFPKLCPNFGACGIDSCDFCKDYDFSSKICFAKKLPEPYQLGLYVENPEELVEKFFCDVLIAINVHPDILVSLPKLGEFKALIIPACDQKWCQPGLRNQLYRICSEIGIEFSSPKPFCSILPEGKILSMFCKIFKIGRPKFKAKLEGKTISDSTVLTSDPCGSAYYVAKKMRGFTFEKIEELYKEIHQHQCAYPCLASMERDPELKEAPFHLAGYIMVYSFCEALGIDATDFVPEHFRSIVKKVI</sequence>
<proteinExistence type="predicted"/>
<comment type="caution">
    <text evidence="1">The sequence shown here is derived from an EMBL/GenBank/DDBJ whole genome shotgun (WGS) entry which is preliminary data.</text>
</comment>
<dbReference type="EMBL" id="DSLA01000104">
    <property type="protein sequence ID" value="HEH35835.1"/>
    <property type="molecule type" value="Genomic_DNA"/>
</dbReference>
<name>A0A7J2TJT6_ARCFL</name>